<dbReference type="GO" id="GO:0006355">
    <property type="term" value="P:regulation of DNA-templated transcription"/>
    <property type="evidence" value="ECO:0007669"/>
    <property type="project" value="InterPro"/>
</dbReference>
<evidence type="ECO:0000256" key="5">
    <source>
        <dbReference type="ARBA" id="ARBA00023163"/>
    </source>
</evidence>
<dbReference type="PROSITE" id="PS51745">
    <property type="entry name" value="PB1"/>
    <property type="match status" value="1"/>
</dbReference>
<name>A0AAN7GYC0_9MYRT</name>
<evidence type="ECO:0000259" key="10">
    <source>
        <dbReference type="PROSITE" id="PS51745"/>
    </source>
</evidence>
<comment type="subunit">
    <text evidence="8">Homodimers and heterodimers.</text>
</comment>
<comment type="caution">
    <text evidence="11">The sequence shown here is derived from an EMBL/GenBank/DDBJ whole genome shotgun (WGS) entry which is preliminary data.</text>
</comment>
<feature type="compositionally biased region" description="Basic and acidic residues" evidence="9">
    <location>
        <begin position="64"/>
        <end position="82"/>
    </location>
</feature>
<evidence type="ECO:0000313" key="12">
    <source>
        <dbReference type="Proteomes" id="UP001345219"/>
    </source>
</evidence>
<dbReference type="PANTHER" id="PTHR31734">
    <property type="entry name" value="AUXIN-RESPONSIVE PROTEIN IAA17"/>
    <property type="match status" value="1"/>
</dbReference>
<proteinExistence type="inferred from homology"/>
<dbReference type="InterPro" id="IPR033389">
    <property type="entry name" value="AUX/IAA_dom"/>
</dbReference>
<feature type="domain" description="PB1" evidence="10">
    <location>
        <begin position="103"/>
        <end position="154"/>
    </location>
</feature>
<dbReference type="PANTHER" id="PTHR31734:SF34">
    <property type="entry name" value="AUXIN-RESPONSIVE PROTEIN IAA15"/>
    <property type="match status" value="1"/>
</dbReference>
<organism evidence="11 12">
    <name type="scientific">Trapa incisa</name>
    <dbReference type="NCBI Taxonomy" id="236973"/>
    <lineage>
        <taxon>Eukaryota</taxon>
        <taxon>Viridiplantae</taxon>
        <taxon>Streptophyta</taxon>
        <taxon>Embryophyta</taxon>
        <taxon>Tracheophyta</taxon>
        <taxon>Spermatophyta</taxon>
        <taxon>Magnoliopsida</taxon>
        <taxon>eudicotyledons</taxon>
        <taxon>Gunneridae</taxon>
        <taxon>Pentapetalae</taxon>
        <taxon>rosids</taxon>
        <taxon>malvids</taxon>
        <taxon>Myrtales</taxon>
        <taxon>Lythraceae</taxon>
        <taxon>Trapa</taxon>
    </lineage>
</organism>
<evidence type="ECO:0000313" key="11">
    <source>
        <dbReference type="EMBL" id="KAK4749372.1"/>
    </source>
</evidence>
<accession>A0AAN7GYC0</accession>
<dbReference type="InterPro" id="IPR053793">
    <property type="entry name" value="PB1-like"/>
</dbReference>
<evidence type="ECO:0000256" key="9">
    <source>
        <dbReference type="SAM" id="MobiDB-lite"/>
    </source>
</evidence>
<comment type="subcellular location">
    <subcellularLocation>
        <location evidence="1 8">Nucleus</location>
    </subcellularLocation>
</comment>
<evidence type="ECO:0000256" key="6">
    <source>
        <dbReference type="ARBA" id="ARBA00023242"/>
    </source>
</evidence>
<dbReference type="InterPro" id="IPR003311">
    <property type="entry name" value="AUX_IAA"/>
</dbReference>
<keyword evidence="7 8" id="KW-0927">Auxin signaling pathway</keyword>
<evidence type="ECO:0000256" key="4">
    <source>
        <dbReference type="ARBA" id="ARBA00023015"/>
    </source>
</evidence>
<protein>
    <recommendedName>
        <fullName evidence="8">Auxin-responsive protein</fullName>
    </recommendedName>
</protein>
<keyword evidence="4 8" id="KW-0805">Transcription regulation</keyword>
<comment type="similarity">
    <text evidence="2 8">Belongs to the Aux/IAA family.</text>
</comment>
<gene>
    <name evidence="11" type="ORF">SAY87_026821</name>
</gene>
<comment type="function">
    <text evidence="8">Aux/IAA proteins are short-lived transcriptional factors that function as repressors of early auxin response genes at low auxin concentrations.</text>
</comment>
<dbReference type="Pfam" id="PF02309">
    <property type="entry name" value="AUX_IAA"/>
    <property type="match status" value="1"/>
</dbReference>
<reference evidence="11 12" key="1">
    <citation type="journal article" date="2023" name="Hortic Res">
        <title>Pangenome of water caltrop reveals structural variations and asymmetric subgenome divergence after allopolyploidization.</title>
        <authorList>
            <person name="Zhang X."/>
            <person name="Chen Y."/>
            <person name="Wang L."/>
            <person name="Yuan Y."/>
            <person name="Fang M."/>
            <person name="Shi L."/>
            <person name="Lu R."/>
            <person name="Comes H.P."/>
            <person name="Ma Y."/>
            <person name="Chen Y."/>
            <person name="Huang G."/>
            <person name="Zhou Y."/>
            <person name="Zheng Z."/>
            <person name="Qiu Y."/>
        </authorList>
    </citation>
    <scope>NUCLEOTIDE SEQUENCE [LARGE SCALE GENOMIC DNA]</scope>
    <source>
        <tissue evidence="11">Roots</tissue>
    </source>
</reference>
<dbReference type="Proteomes" id="UP001345219">
    <property type="component" value="Chromosome 21"/>
</dbReference>
<keyword evidence="3 8" id="KW-0678">Repressor</keyword>
<evidence type="ECO:0000256" key="7">
    <source>
        <dbReference type="ARBA" id="ARBA00023294"/>
    </source>
</evidence>
<evidence type="ECO:0000256" key="8">
    <source>
        <dbReference type="RuleBase" id="RU004549"/>
    </source>
</evidence>
<keyword evidence="12" id="KW-1185">Reference proteome</keyword>
<dbReference type="EMBL" id="JAXIOK010000018">
    <property type="protein sequence ID" value="KAK4749372.1"/>
    <property type="molecule type" value="Genomic_DNA"/>
</dbReference>
<dbReference type="GO" id="GO:0009734">
    <property type="term" value="P:auxin-activated signaling pathway"/>
    <property type="evidence" value="ECO:0007669"/>
    <property type="project" value="UniProtKB-UniRule"/>
</dbReference>
<dbReference type="GO" id="GO:0005634">
    <property type="term" value="C:nucleus"/>
    <property type="evidence" value="ECO:0007669"/>
    <property type="project" value="UniProtKB-SubCell"/>
</dbReference>
<evidence type="ECO:0000256" key="1">
    <source>
        <dbReference type="ARBA" id="ARBA00004123"/>
    </source>
</evidence>
<evidence type="ECO:0000256" key="2">
    <source>
        <dbReference type="ARBA" id="ARBA00006728"/>
    </source>
</evidence>
<keyword evidence="6 8" id="KW-0539">Nucleus</keyword>
<dbReference type="Gene3D" id="3.10.20.90">
    <property type="entry name" value="Phosphatidylinositol 3-kinase Catalytic Subunit, Chain A, domain 1"/>
    <property type="match status" value="1"/>
</dbReference>
<feature type="region of interest" description="Disordered" evidence="9">
    <location>
        <begin position="47"/>
        <end position="82"/>
    </location>
</feature>
<sequence length="154" mass="16192">MTGVWYSGEMNLDETELTLGLPGGEGRGKSAAKRVFSQTVDLSLGGGPVNGGGEAARKASAVTDVHEKGVSDDAASKLPEAKKQVVGWPPLRPSRVNAMIKSVKFVKVTVDGAPYGRKVDLQKHNSYEHLLAALQCMFSCFVIPCSSSPASDSA</sequence>
<dbReference type="AlphaFoldDB" id="A0AAN7GYC0"/>
<evidence type="ECO:0000256" key="3">
    <source>
        <dbReference type="ARBA" id="ARBA00022491"/>
    </source>
</evidence>
<keyword evidence="5 8" id="KW-0804">Transcription</keyword>